<reference evidence="1 2" key="1">
    <citation type="journal article" date="2018" name="PLoS ONE">
        <title>The draft genome of Kipferlia bialata reveals reductive genome evolution in fornicate parasites.</title>
        <authorList>
            <person name="Tanifuji G."/>
            <person name="Takabayashi S."/>
            <person name="Kume K."/>
            <person name="Takagi M."/>
            <person name="Nakayama T."/>
            <person name="Kamikawa R."/>
            <person name="Inagaki Y."/>
            <person name="Hashimoto T."/>
        </authorList>
    </citation>
    <scope>NUCLEOTIDE SEQUENCE [LARGE SCALE GENOMIC DNA]</scope>
    <source>
        <strain evidence="1">NY0173</strain>
    </source>
</reference>
<evidence type="ECO:0000313" key="2">
    <source>
        <dbReference type="Proteomes" id="UP000265618"/>
    </source>
</evidence>
<organism evidence="1 2">
    <name type="scientific">Kipferlia bialata</name>
    <dbReference type="NCBI Taxonomy" id="797122"/>
    <lineage>
        <taxon>Eukaryota</taxon>
        <taxon>Metamonada</taxon>
        <taxon>Carpediemonas-like organisms</taxon>
        <taxon>Kipferlia</taxon>
    </lineage>
</organism>
<dbReference type="Proteomes" id="UP000265618">
    <property type="component" value="Unassembled WGS sequence"/>
</dbReference>
<feature type="non-terminal residue" evidence="1">
    <location>
        <position position="1"/>
    </location>
</feature>
<comment type="caution">
    <text evidence="1">The sequence shown here is derived from an EMBL/GenBank/DDBJ whole genome shotgun (WGS) entry which is preliminary data.</text>
</comment>
<dbReference type="EMBL" id="BDIP01011049">
    <property type="protein sequence ID" value="GIQ92965.1"/>
    <property type="molecule type" value="Genomic_DNA"/>
</dbReference>
<protein>
    <submittedName>
        <fullName evidence="1">Uncharacterized protein</fullName>
    </submittedName>
</protein>
<keyword evidence="2" id="KW-1185">Reference proteome</keyword>
<name>A0A9K3DEP1_9EUKA</name>
<accession>A0A9K3DEP1</accession>
<evidence type="ECO:0000313" key="1">
    <source>
        <dbReference type="EMBL" id="GIQ92965.1"/>
    </source>
</evidence>
<sequence>RERETREKGRGENQLKEIQSLLVALEPLYANTENTVGAARRLSVIFQTRPQHVVQLEQHLGTYVYLC</sequence>
<proteinExistence type="predicted"/>
<dbReference type="AlphaFoldDB" id="A0A9K3DEP1"/>
<gene>
    <name evidence="1" type="ORF">KIPB_017070</name>
</gene>
<feature type="non-terminal residue" evidence="1">
    <location>
        <position position="67"/>
    </location>
</feature>